<dbReference type="GO" id="GO:0008289">
    <property type="term" value="F:lipid binding"/>
    <property type="evidence" value="ECO:0007669"/>
    <property type="project" value="UniProtKB-KW"/>
</dbReference>
<dbReference type="PANTHER" id="PTHR33434">
    <property type="entry name" value="DEGV DOMAIN-CONTAINING PROTEIN DR_1986-RELATED"/>
    <property type="match status" value="1"/>
</dbReference>
<evidence type="ECO:0000313" key="2">
    <source>
        <dbReference type="EMBL" id="KYD20656.1"/>
    </source>
</evidence>
<gene>
    <name evidence="2" type="ORF">B4135_1776</name>
</gene>
<dbReference type="PANTHER" id="PTHR33434:SF2">
    <property type="entry name" value="FATTY ACID-BINDING PROTEIN TM_1468"/>
    <property type="match status" value="1"/>
</dbReference>
<evidence type="ECO:0000313" key="3">
    <source>
        <dbReference type="Proteomes" id="UP000075683"/>
    </source>
</evidence>
<dbReference type="InterPro" id="IPR043168">
    <property type="entry name" value="DegV_C"/>
</dbReference>
<keyword evidence="1" id="KW-0446">Lipid-binding</keyword>
<dbReference type="Gene3D" id="3.40.50.10170">
    <property type="match status" value="1"/>
</dbReference>
<sequence length="302" mass="33551">MTACELYITAVRPRQEKGEKGLKRISITTDITSDLSQDLLEKYGIRTVPLYINLDGKSYKDTLEISPEEIFAYAERTGKLPKTAAAPIQEFIDFFRKVSAESESVIHINLGSKFSSTHQNAVIAAREFENVYVVDSANLSTGSGHVVLEAAKLAEEGLSAREIVEKLERLVPKVEASFVIDTLDYLKMGGRCSSLVAMGAALLNIKPCIEVINGEMTVGKKYRGKIERAIEKYVTDRLKDRDDIVTDRIFITHAGCPEEIIERTKDLVKELQPFDEVIVTTASCTISCHCGPKTLGVLFKRK</sequence>
<comment type="caution">
    <text evidence="2">The sequence shown here is derived from an EMBL/GenBank/DDBJ whole genome shotgun (WGS) entry which is preliminary data.</text>
</comment>
<evidence type="ECO:0008006" key="4">
    <source>
        <dbReference type="Google" id="ProtNLM"/>
    </source>
</evidence>
<dbReference type="Gene3D" id="3.30.1180.10">
    <property type="match status" value="1"/>
</dbReference>
<dbReference type="PROSITE" id="PS51482">
    <property type="entry name" value="DEGV"/>
    <property type="match status" value="1"/>
</dbReference>
<protein>
    <recommendedName>
        <fullName evidence="4">DegV family protein</fullName>
    </recommendedName>
</protein>
<dbReference type="InterPro" id="IPR003797">
    <property type="entry name" value="DegV"/>
</dbReference>
<dbReference type="STRING" id="301148.B4135_1776"/>
<name>A0A150M8A8_9BACI</name>
<dbReference type="Pfam" id="PF02645">
    <property type="entry name" value="DegV"/>
    <property type="match status" value="1"/>
</dbReference>
<accession>A0A150M8A8</accession>
<organism evidence="2 3">
    <name type="scientific">Caldibacillus debilis</name>
    <dbReference type="NCBI Taxonomy" id="301148"/>
    <lineage>
        <taxon>Bacteria</taxon>
        <taxon>Bacillati</taxon>
        <taxon>Bacillota</taxon>
        <taxon>Bacilli</taxon>
        <taxon>Bacillales</taxon>
        <taxon>Bacillaceae</taxon>
        <taxon>Caldibacillus</taxon>
    </lineage>
</organism>
<dbReference type="SUPFAM" id="SSF82549">
    <property type="entry name" value="DAK1/DegV-like"/>
    <property type="match status" value="1"/>
</dbReference>
<reference evidence="2 3" key="1">
    <citation type="submission" date="2016-01" db="EMBL/GenBank/DDBJ databases">
        <title>Draft Genome Sequences of Seven Thermophilic Sporeformers Isolated from Foods.</title>
        <authorList>
            <person name="Berendsen E.M."/>
            <person name="Wells-Bennik M.H."/>
            <person name="Krawcyk A.O."/>
            <person name="De Jong A."/>
            <person name="Holsappel S."/>
            <person name="Eijlander R.T."/>
            <person name="Kuipers O.P."/>
        </authorList>
    </citation>
    <scope>NUCLEOTIDE SEQUENCE [LARGE SCALE GENOMIC DNA]</scope>
    <source>
        <strain evidence="2 3">B4135</strain>
    </source>
</reference>
<dbReference type="AlphaFoldDB" id="A0A150M8A8"/>
<dbReference type="PATRIC" id="fig|301148.3.peg.2807"/>
<dbReference type="Proteomes" id="UP000075683">
    <property type="component" value="Unassembled WGS sequence"/>
</dbReference>
<proteinExistence type="predicted"/>
<dbReference type="NCBIfam" id="TIGR00762">
    <property type="entry name" value="DegV"/>
    <property type="match status" value="1"/>
</dbReference>
<dbReference type="EMBL" id="LQYT01000031">
    <property type="protein sequence ID" value="KYD20656.1"/>
    <property type="molecule type" value="Genomic_DNA"/>
</dbReference>
<dbReference type="InterPro" id="IPR050270">
    <property type="entry name" value="DegV_domain_contain"/>
</dbReference>
<evidence type="ECO:0000256" key="1">
    <source>
        <dbReference type="ARBA" id="ARBA00023121"/>
    </source>
</evidence>